<keyword evidence="2 5" id="KW-0812">Transmembrane</keyword>
<comment type="subcellular location">
    <subcellularLocation>
        <location evidence="1">Membrane</location>
        <topology evidence="1">Multi-pass membrane protein</topology>
    </subcellularLocation>
</comment>
<sequence length="301" mass="33229">MSFTSRADRYGVSRAVQYMLLSTFCFTAMQSLVKLLPQFGYAQHIFFRSVIGWGLSVGCLLWAGVSLRGRNQTMLVVRGLVGSLSMFSFFYILTHIPFGSAVAFKYLSPIATAGFAVVMLGEKVARRQWLFYGITFVGVLLLKGFDPRISLFDMGIGLLSAVSGGLLAVIIRRIGDDDHPLVILHYFMAISAGLGGVIMLPDWQTPTLADTGWLLLTGLVGFWAQNLMTKAIQAPTEAVSFLAIIRYSEVIFALIIGYVVFDEGYTRQSILGIILVFTGLLLSFRRRQKQTIPTKPQPVTS</sequence>
<name>A0A7L5DTU1_9BACT</name>
<feature type="transmembrane region" description="Helical" evidence="5">
    <location>
        <begin position="45"/>
        <end position="63"/>
    </location>
</feature>
<accession>A0A7L5DTU1</accession>
<evidence type="ECO:0000313" key="8">
    <source>
        <dbReference type="Proteomes" id="UP000501128"/>
    </source>
</evidence>
<dbReference type="AlphaFoldDB" id="A0A7L5DTU1"/>
<evidence type="ECO:0000259" key="6">
    <source>
        <dbReference type="Pfam" id="PF00892"/>
    </source>
</evidence>
<dbReference type="InterPro" id="IPR037185">
    <property type="entry name" value="EmrE-like"/>
</dbReference>
<gene>
    <name evidence="7" type="ORF">HH216_21535</name>
</gene>
<keyword evidence="8" id="KW-1185">Reference proteome</keyword>
<evidence type="ECO:0000313" key="7">
    <source>
        <dbReference type="EMBL" id="QJD80713.1"/>
    </source>
</evidence>
<protein>
    <submittedName>
        <fullName evidence="7">DMT family transporter</fullName>
    </submittedName>
</protein>
<dbReference type="SUPFAM" id="SSF103481">
    <property type="entry name" value="Multidrug resistance efflux transporter EmrE"/>
    <property type="match status" value="2"/>
</dbReference>
<evidence type="ECO:0000256" key="1">
    <source>
        <dbReference type="ARBA" id="ARBA00004141"/>
    </source>
</evidence>
<dbReference type="Pfam" id="PF00892">
    <property type="entry name" value="EamA"/>
    <property type="match status" value="2"/>
</dbReference>
<feature type="transmembrane region" description="Helical" evidence="5">
    <location>
        <begin position="183"/>
        <end position="200"/>
    </location>
</feature>
<dbReference type="Proteomes" id="UP000501128">
    <property type="component" value="Chromosome"/>
</dbReference>
<feature type="transmembrane region" description="Helical" evidence="5">
    <location>
        <begin position="241"/>
        <end position="261"/>
    </location>
</feature>
<dbReference type="GO" id="GO:0016020">
    <property type="term" value="C:membrane"/>
    <property type="evidence" value="ECO:0007669"/>
    <property type="project" value="UniProtKB-SubCell"/>
</dbReference>
<feature type="transmembrane region" description="Helical" evidence="5">
    <location>
        <begin position="267"/>
        <end position="284"/>
    </location>
</feature>
<feature type="transmembrane region" description="Helical" evidence="5">
    <location>
        <begin position="102"/>
        <end position="120"/>
    </location>
</feature>
<feature type="transmembrane region" description="Helical" evidence="5">
    <location>
        <begin position="75"/>
        <end position="96"/>
    </location>
</feature>
<organism evidence="7 8">
    <name type="scientific">Spirosoma rhododendri</name>
    <dbReference type="NCBI Taxonomy" id="2728024"/>
    <lineage>
        <taxon>Bacteria</taxon>
        <taxon>Pseudomonadati</taxon>
        <taxon>Bacteroidota</taxon>
        <taxon>Cytophagia</taxon>
        <taxon>Cytophagales</taxon>
        <taxon>Cytophagaceae</taxon>
        <taxon>Spirosoma</taxon>
    </lineage>
</organism>
<dbReference type="EMBL" id="CP051677">
    <property type="protein sequence ID" value="QJD80713.1"/>
    <property type="molecule type" value="Genomic_DNA"/>
</dbReference>
<feature type="transmembrane region" description="Helical" evidence="5">
    <location>
        <begin position="212"/>
        <end position="229"/>
    </location>
</feature>
<feature type="domain" description="EamA" evidence="6">
    <location>
        <begin position="15"/>
        <end position="142"/>
    </location>
</feature>
<evidence type="ECO:0000256" key="2">
    <source>
        <dbReference type="ARBA" id="ARBA00022692"/>
    </source>
</evidence>
<feature type="transmembrane region" description="Helical" evidence="5">
    <location>
        <begin position="129"/>
        <end position="145"/>
    </location>
</feature>
<proteinExistence type="predicted"/>
<dbReference type="PANTHER" id="PTHR22911">
    <property type="entry name" value="ACYL-MALONYL CONDENSING ENZYME-RELATED"/>
    <property type="match status" value="1"/>
</dbReference>
<feature type="transmembrane region" description="Helical" evidence="5">
    <location>
        <begin position="151"/>
        <end position="171"/>
    </location>
</feature>
<evidence type="ECO:0000256" key="3">
    <source>
        <dbReference type="ARBA" id="ARBA00022989"/>
    </source>
</evidence>
<feature type="transmembrane region" description="Helical" evidence="5">
    <location>
        <begin position="12"/>
        <end position="33"/>
    </location>
</feature>
<dbReference type="PANTHER" id="PTHR22911:SF6">
    <property type="entry name" value="SOLUTE CARRIER FAMILY 35 MEMBER G1"/>
    <property type="match status" value="1"/>
</dbReference>
<evidence type="ECO:0000256" key="4">
    <source>
        <dbReference type="ARBA" id="ARBA00023136"/>
    </source>
</evidence>
<evidence type="ECO:0000256" key="5">
    <source>
        <dbReference type="SAM" id="Phobius"/>
    </source>
</evidence>
<feature type="domain" description="EamA" evidence="6">
    <location>
        <begin position="157"/>
        <end position="284"/>
    </location>
</feature>
<dbReference type="InterPro" id="IPR000620">
    <property type="entry name" value="EamA_dom"/>
</dbReference>
<dbReference type="RefSeq" id="WP_169552733.1">
    <property type="nucleotide sequence ID" value="NZ_CP051677.1"/>
</dbReference>
<dbReference type="KEGG" id="srho:HH216_21535"/>
<reference evidence="7 8" key="1">
    <citation type="submission" date="2020-04" db="EMBL/GenBank/DDBJ databases">
        <title>Genome sequencing of novel species.</title>
        <authorList>
            <person name="Heo J."/>
            <person name="Kim S.-J."/>
            <person name="Kim J.-S."/>
            <person name="Hong S.-B."/>
            <person name="Kwon S.-W."/>
        </authorList>
    </citation>
    <scope>NUCLEOTIDE SEQUENCE [LARGE SCALE GENOMIC DNA]</scope>
    <source>
        <strain evidence="7 8">CJU-R4</strain>
    </source>
</reference>
<keyword evidence="3 5" id="KW-1133">Transmembrane helix</keyword>
<keyword evidence="4 5" id="KW-0472">Membrane</keyword>